<dbReference type="AlphaFoldDB" id="A0AAW2WK62"/>
<proteinExistence type="predicted"/>
<name>A0AAW2WK62_SESRA</name>
<organism evidence="1">
    <name type="scientific">Sesamum radiatum</name>
    <name type="common">Black benniseed</name>
    <dbReference type="NCBI Taxonomy" id="300843"/>
    <lineage>
        <taxon>Eukaryota</taxon>
        <taxon>Viridiplantae</taxon>
        <taxon>Streptophyta</taxon>
        <taxon>Embryophyta</taxon>
        <taxon>Tracheophyta</taxon>
        <taxon>Spermatophyta</taxon>
        <taxon>Magnoliopsida</taxon>
        <taxon>eudicotyledons</taxon>
        <taxon>Gunneridae</taxon>
        <taxon>Pentapetalae</taxon>
        <taxon>asterids</taxon>
        <taxon>lamiids</taxon>
        <taxon>Lamiales</taxon>
        <taxon>Pedaliaceae</taxon>
        <taxon>Sesamum</taxon>
    </lineage>
</organism>
<dbReference type="EMBL" id="JACGWJ010000001">
    <property type="protein sequence ID" value="KAL0440625.1"/>
    <property type="molecule type" value="Genomic_DNA"/>
</dbReference>
<evidence type="ECO:0000313" key="1">
    <source>
        <dbReference type="EMBL" id="KAL0440625.1"/>
    </source>
</evidence>
<reference evidence="1" key="2">
    <citation type="journal article" date="2024" name="Plant">
        <title>Genomic evolution and insights into agronomic trait innovations of Sesamum species.</title>
        <authorList>
            <person name="Miao H."/>
            <person name="Wang L."/>
            <person name="Qu L."/>
            <person name="Liu H."/>
            <person name="Sun Y."/>
            <person name="Le M."/>
            <person name="Wang Q."/>
            <person name="Wei S."/>
            <person name="Zheng Y."/>
            <person name="Lin W."/>
            <person name="Duan Y."/>
            <person name="Cao H."/>
            <person name="Xiong S."/>
            <person name="Wang X."/>
            <person name="Wei L."/>
            <person name="Li C."/>
            <person name="Ma Q."/>
            <person name="Ju M."/>
            <person name="Zhao R."/>
            <person name="Li G."/>
            <person name="Mu C."/>
            <person name="Tian Q."/>
            <person name="Mei H."/>
            <person name="Zhang T."/>
            <person name="Gao T."/>
            <person name="Zhang H."/>
        </authorList>
    </citation>
    <scope>NUCLEOTIDE SEQUENCE</scope>
    <source>
        <strain evidence="1">G02</strain>
    </source>
</reference>
<comment type="caution">
    <text evidence="1">The sequence shown here is derived from an EMBL/GenBank/DDBJ whole genome shotgun (WGS) entry which is preliminary data.</text>
</comment>
<reference evidence="1" key="1">
    <citation type="submission" date="2020-06" db="EMBL/GenBank/DDBJ databases">
        <authorList>
            <person name="Li T."/>
            <person name="Hu X."/>
            <person name="Zhang T."/>
            <person name="Song X."/>
            <person name="Zhang H."/>
            <person name="Dai N."/>
            <person name="Sheng W."/>
            <person name="Hou X."/>
            <person name="Wei L."/>
        </authorList>
    </citation>
    <scope>NUCLEOTIDE SEQUENCE</scope>
    <source>
        <strain evidence="1">G02</strain>
        <tissue evidence="1">Leaf</tissue>
    </source>
</reference>
<accession>A0AAW2WK62</accession>
<sequence length="156" mass="17957">MIFPFNEHSKSANILAQCFHLKRAELGFFLFTPRHGVSFLAVPNPLKNWKKSFFFALSSWSWSFPDRWIEEVPPSVIVGKRIASLSSFLKILNEKPYDCRSLIDERLLGHFGLSPRVEPLGDSLGDIMFNKYLHDYATWDRGEGIPLSRSPRGTRL</sequence>
<gene>
    <name evidence="1" type="ORF">Sradi_0001400</name>
</gene>
<protein>
    <submittedName>
        <fullName evidence="1">Uncharacterized protein</fullName>
    </submittedName>
</protein>